<sequence length="247" mass="29495">MKTTDDKTNESHAFYREILELLDETGIEYMLGGAFAVYHYTGLFRDTKDLDLFVRPRDYAAVLRFFADKGYEVQLYDVRWLAKIFKGDYFVDVIFNSVNNICRVDDVWFQRAPEGLFCERKVRFLPAEELIWCKSFVCNRERYDGADINHVLLKCGKTLDWKHLLTRLDPHWHLLLTIVTMFQFVYPSEFTDIIPKWLFDELIRRANEQYELPPPHERVCRGPMIDNTQYAVDVRDWKFKSYTIITV</sequence>
<dbReference type="Proteomes" id="UP001500067">
    <property type="component" value="Unassembled WGS sequence"/>
</dbReference>
<dbReference type="Gene3D" id="3.30.460.40">
    <property type="match status" value="1"/>
</dbReference>
<gene>
    <name evidence="1" type="ORF">GCM10023093_29020</name>
</gene>
<dbReference type="Pfam" id="PF14907">
    <property type="entry name" value="NTP_transf_5"/>
    <property type="match status" value="1"/>
</dbReference>
<dbReference type="RefSeq" id="WP_345084741.1">
    <property type="nucleotide sequence ID" value="NZ_BAABFA010000023.1"/>
</dbReference>
<keyword evidence="2" id="KW-1185">Reference proteome</keyword>
<protein>
    <submittedName>
        <fullName evidence="1">Nucleotidyltransferase family protein</fullName>
    </submittedName>
</protein>
<dbReference type="EMBL" id="BAABFA010000023">
    <property type="protein sequence ID" value="GAA4469470.1"/>
    <property type="molecule type" value="Genomic_DNA"/>
</dbReference>
<dbReference type="InterPro" id="IPR043519">
    <property type="entry name" value="NT_sf"/>
</dbReference>
<dbReference type="InterPro" id="IPR039498">
    <property type="entry name" value="NTP_transf_5"/>
</dbReference>
<comment type="caution">
    <text evidence="1">The sequence shown here is derived from an EMBL/GenBank/DDBJ whole genome shotgun (WGS) entry which is preliminary data.</text>
</comment>
<proteinExistence type="predicted"/>
<accession>A0ABP8NQ33</accession>
<reference evidence="2" key="1">
    <citation type="journal article" date="2019" name="Int. J. Syst. Evol. Microbiol.">
        <title>The Global Catalogue of Microorganisms (GCM) 10K type strain sequencing project: providing services to taxonomists for standard genome sequencing and annotation.</title>
        <authorList>
            <consortium name="The Broad Institute Genomics Platform"/>
            <consortium name="The Broad Institute Genome Sequencing Center for Infectious Disease"/>
            <person name="Wu L."/>
            <person name="Ma J."/>
        </authorList>
    </citation>
    <scope>NUCLEOTIDE SEQUENCE [LARGE SCALE GENOMIC DNA]</scope>
    <source>
        <strain evidence="2">JCM 32105</strain>
    </source>
</reference>
<dbReference type="SUPFAM" id="SSF81301">
    <property type="entry name" value="Nucleotidyltransferase"/>
    <property type="match status" value="1"/>
</dbReference>
<organism evidence="1 2">
    <name type="scientific">Nemorincola caseinilytica</name>
    <dbReference type="NCBI Taxonomy" id="2054315"/>
    <lineage>
        <taxon>Bacteria</taxon>
        <taxon>Pseudomonadati</taxon>
        <taxon>Bacteroidota</taxon>
        <taxon>Chitinophagia</taxon>
        <taxon>Chitinophagales</taxon>
        <taxon>Chitinophagaceae</taxon>
        <taxon>Nemorincola</taxon>
    </lineage>
</organism>
<evidence type="ECO:0000313" key="2">
    <source>
        <dbReference type="Proteomes" id="UP001500067"/>
    </source>
</evidence>
<evidence type="ECO:0000313" key="1">
    <source>
        <dbReference type="EMBL" id="GAA4469470.1"/>
    </source>
</evidence>
<name>A0ABP8NQ33_9BACT</name>